<evidence type="ECO:0000313" key="2">
    <source>
        <dbReference type="EMBL" id="EAY06617.1"/>
    </source>
</evidence>
<dbReference type="VEuPathDB" id="TrichDB:TVAG_056110"/>
<sequence length="356" mass="39980">MKLQISNSKFSKFIDTCIALDQTSRFLGEHFNRNGVSISQDSAFLRDCVFRNNKNQLRNGTAIHTTKPIKLLNCLFAQNQGSFGGAIFTTSEIEAHFCTFFDNSAQEQAAAISIRAAKAITNITDTIFNKNKANLFGTIYRTSDQPFDFLRNNVTKSHATACVGSMETEKGKTMIKYVIFAENKADIHNGCLVVRDPLSIEVFNTIFYKNSHQSSENVVASCILIYTVPVIGKISDCLFAKNDRSNSYTIRAYYGSPLAILKTQIDEEISKAVKGDPNPKVVHFTFNSDIDIDLKWSVSEQKEMFGYQDFRKMDDSSLYTKENIIKVFLAGMIFAVTFSFILVKLFGLLFIGSKID</sequence>
<keyword evidence="3" id="KW-1185">Reference proteome</keyword>
<reference evidence="2" key="1">
    <citation type="submission" date="2006-10" db="EMBL/GenBank/DDBJ databases">
        <authorList>
            <person name="Amadeo P."/>
            <person name="Zhao Q."/>
            <person name="Wortman J."/>
            <person name="Fraser-Liggett C."/>
            <person name="Carlton J."/>
        </authorList>
    </citation>
    <scope>NUCLEOTIDE SEQUENCE</scope>
    <source>
        <strain evidence="2">G3</strain>
    </source>
</reference>
<dbReference type="RefSeq" id="XP_001318840.1">
    <property type="nucleotide sequence ID" value="XM_001318805.1"/>
</dbReference>
<dbReference type="SMR" id="A2EL64"/>
<keyword evidence="1" id="KW-0472">Membrane</keyword>
<proteinExistence type="predicted"/>
<evidence type="ECO:0000256" key="1">
    <source>
        <dbReference type="SAM" id="Phobius"/>
    </source>
</evidence>
<dbReference type="Gene3D" id="2.160.20.10">
    <property type="entry name" value="Single-stranded right-handed beta-helix, Pectin lyase-like"/>
    <property type="match status" value="1"/>
</dbReference>
<dbReference type="InParanoid" id="A2EL64"/>
<keyword evidence="1" id="KW-0812">Transmembrane</keyword>
<gene>
    <name evidence="2" type="ORF">TVAG_056110</name>
</gene>
<dbReference type="AlphaFoldDB" id="A2EL64"/>
<protein>
    <submittedName>
        <fullName evidence="2">Uncharacterized protein</fullName>
    </submittedName>
</protein>
<organism evidence="2 3">
    <name type="scientific">Trichomonas vaginalis (strain ATCC PRA-98 / G3)</name>
    <dbReference type="NCBI Taxonomy" id="412133"/>
    <lineage>
        <taxon>Eukaryota</taxon>
        <taxon>Metamonada</taxon>
        <taxon>Parabasalia</taxon>
        <taxon>Trichomonadida</taxon>
        <taxon>Trichomonadidae</taxon>
        <taxon>Trichomonas</taxon>
    </lineage>
</organism>
<dbReference type="VEuPathDB" id="TrichDB:TVAGG3_0217380"/>
<name>A2EL64_TRIV3</name>
<dbReference type="SUPFAM" id="SSF51126">
    <property type="entry name" value="Pectin lyase-like"/>
    <property type="match status" value="1"/>
</dbReference>
<dbReference type="EMBL" id="DS113419">
    <property type="protein sequence ID" value="EAY06617.1"/>
    <property type="molecule type" value="Genomic_DNA"/>
</dbReference>
<feature type="transmembrane region" description="Helical" evidence="1">
    <location>
        <begin position="327"/>
        <end position="351"/>
    </location>
</feature>
<dbReference type="InterPro" id="IPR011050">
    <property type="entry name" value="Pectin_lyase_fold/virulence"/>
</dbReference>
<dbReference type="Proteomes" id="UP000001542">
    <property type="component" value="Unassembled WGS sequence"/>
</dbReference>
<dbReference type="InterPro" id="IPR012334">
    <property type="entry name" value="Pectin_lyas_fold"/>
</dbReference>
<dbReference type="KEGG" id="tva:4764496"/>
<reference evidence="2" key="2">
    <citation type="journal article" date="2007" name="Science">
        <title>Draft genome sequence of the sexually transmitted pathogen Trichomonas vaginalis.</title>
        <authorList>
            <person name="Carlton J.M."/>
            <person name="Hirt R.P."/>
            <person name="Silva J.C."/>
            <person name="Delcher A.L."/>
            <person name="Schatz M."/>
            <person name="Zhao Q."/>
            <person name="Wortman J.R."/>
            <person name="Bidwell S.L."/>
            <person name="Alsmark U.C.M."/>
            <person name="Besteiro S."/>
            <person name="Sicheritz-Ponten T."/>
            <person name="Noel C.J."/>
            <person name="Dacks J.B."/>
            <person name="Foster P.G."/>
            <person name="Simillion C."/>
            <person name="Van de Peer Y."/>
            <person name="Miranda-Saavedra D."/>
            <person name="Barton G.J."/>
            <person name="Westrop G.D."/>
            <person name="Mueller S."/>
            <person name="Dessi D."/>
            <person name="Fiori P.L."/>
            <person name="Ren Q."/>
            <person name="Paulsen I."/>
            <person name="Zhang H."/>
            <person name="Bastida-Corcuera F.D."/>
            <person name="Simoes-Barbosa A."/>
            <person name="Brown M.T."/>
            <person name="Hayes R.D."/>
            <person name="Mukherjee M."/>
            <person name="Okumura C.Y."/>
            <person name="Schneider R."/>
            <person name="Smith A.J."/>
            <person name="Vanacova S."/>
            <person name="Villalvazo M."/>
            <person name="Haas B.J."/>
            <person name="Pertea M."/>
            <person name="Feldblyum T.V."/>
            <person name="Utterback T.R."/>
            <person name="Shu C.L."/>
            <person name="Osoegawa K."/>
            <person name="de Jong P.J."/>
            <person name="Hrdy I."/>
            <person name="Horvathova L."/>
            <person name="Zubacova Z."/>
            <person name="Dolezal P."/>
            <person name="Malik S.B."/>
            <person name="Logsdon J.M. Jr."/>
            <person name="Henze K."/>
            <person name="Gupta A."/>
            <person name="Wang C.C."/>
            <person name="Dunne R.L."/>
            <person name="Upcroft J.A."/>
            <person name="Upcroft P."/>
            <person name="White O."/>
            <person name="Salzberg S.L."/>
            <person name="Tang P."/>
            <person name="Chiu C.-H."/>
            <person name="Lee Y.-S."/>
            <person name="Embley T.M."/>
            <person name="Coombs G.H."/>
            <person name="Mottram J.C."/>
            <person name="Tachezy J."/>
            <person name="Fraser-Liggett C.M."/>
            <person name="Johnson P.J."/>
        </authorList>
    </citation>
    <scope>NUCLEOTIDE SEQUENCE [LARGE SCALE GENOMIC DNA]</scope>
    <source>
        <strain evidence="2">G3</strain>
    </source>
</reference>
<evidence type="ECO:0000313" key="3">
    <source>
        <dbReference type="Proteomes" id="UP000001542"/>
    </source>
</evidence>
<accession>A2EL64</accession>
<keyword evidence="1" id="KW-1133">Transmembrane helix</keyword>